<dbReference type="AlphaFoldDB" id="A0A202F830"/>
<keyword evidence="1" id="KW-1133">Transmembrane helix</keyword>
<evidence type="ECO:0000256" key="1">
    <source>
        <dbReference type="SAM" id="Phobius"/>
    </source>
</evidence>
<feature type="transmembrane region" description="Helical" evidence="1">
    <location>
        <begin position="30"/>
        <end position="48"/>
    </location>
</feature>
<evidence type="ECO:0008006" key="4">
    <source>
        <dbReference type="Google" id="ProtNLM"/>
    </source>
</evidence>
<keyword evidence="1" id="KW-0472">Membrane</keyword>
<comment type="caution">
    <text evidence="2">The sequence shown here is derived from an EMBL/GenBank/DDBJ whole genome shotgun (WGS) entry which is preliminary data.</text>
</comment>
<protein>
    <recommendedName>
        <fullName evidence="4">DUF3139 domain-containing protein</fullName>
    </recommendedName>
</protein>
<name>A0A202F830_9LACO</name>
<gene>
    <name evidence="2" type="ORF">LKACC16343_02284</name>
</gene>
<proteinExistence type="predicted"/>
<sequence>MPKLLSTFLQMPDDINRDQLLSKEIALKKIIIVLATILTTIILGFFVIPEISYILQIKSVINSELSNGNITYKSTNQKIKDFLQKHHYQKVKDITEFQGSDGKSGYLVATLDNKNDLGIFISYEHFGPYLWNPHIISVNHFPSNYYN</sequence>
<reference evidence="2 3" key="1">
    <citation type="submission" date="2017-03" db="EMBL/GenBank/DDBJ databases">
        <title>Genome sequence of Lactobacillus bobalius KACC 16343.</title>
        <authorList>
            <person name="Chun J."/>
        </authorList>
    </citation>
    <scope>NUCLEOTIDE SEQUENCE [LARGE SCALE GENOMIC DNA]</scope>
    <source>
        <strain evidence="2 3">KACC 16343</strain>
    </source>
</reference>
<organism evidence="2 3">
    <name type="scientific">Companilactobacillus bobalius</name>
    <dbReference type="NCBI Taxonomy" id="2801451"/>
    <lineage>
        <taxon>Bacteria</taxon>
        <taxon>Bacillati</taxon>
        <taxon>Bacillota</taxon>
        <taxon>Bacilli</taxon>
        <taxon>Lactobacillales</taxon>
        <taxon>Lactobacillaceae</taxon>
        <taxon>Companilactobacillus</taxon>
    </lineage>
</organism>
<evidence type="ECO:0000313" key="2">
    <source>
        <dbReference type="EMBL" id="OVE96615.1"/>
    </source>
</evidence>
<dbReference type="EMBL" id="MYFM01000007">
    <property type="protein sequence ID" value="OVE96615.1"/>
    <property type="molecule type" value="Genomic_DNA"/>
</dbReference>
<evidence type="ECO:0000313" key="3">
    <source>
        <dbReference type="Proteomes" id="UP000196232"/>
    </source>
</evidence>
<dbReference type="Proteomes" id="UP000196232">
    <property type="component" value="Unassembled WGS sequence"/>
</dbReference>
<accession>A0A202F830</accession>
<keyword evidence="1" id="KW-0812">Transmembrane</keyword>
<dbReference type="RefSeq" id="WP_056951720.1">
    <property type="nucleotide sequence ID" value="NZ_LNUA01000011.1"/>
</dbReference>